<dbReference type="EC" id="1.1.1.-" evidence="5"/>
<evidence type="ECO:0000313" key="6">
    <source>
        <dbReference type="Proteomes" id="UP000254601"/>
    </source>
</evidence>
<dbReference type="AlphaFoldDB" id="A0A380MQC4"/>
<dbReference type="PRINTS" id="PR00081">
    <property type="entry name" value="GDHRDH"/>
</dbReference>
<evidence type="ECO:0000313" key="5">
    <source>
        <dbReference type="EMBL" id="SUO94800.1"/>
    </source>
</evidence>
<dbReference type="EMBL" id="UHIC01000001">
    <property type="protein sequence ID" value="SUO94800.1"/>
    <property type="molecule type" value="Genomic_DNA"/>
</dbReference>
<keyword evidence="2" id="KW-0963">Cytoplasm</keyword>
<evidence type="ECO:0000256" key="4">
    <source>
        <dbReference type="ARBA" id="ARBA00023002"/>
    </source>
</evidence>
<accession>A0A380MQC4</accession>
<evidence type="ECO:0000256" key="3">
    <source>
        <dbReference type="ARBA" id="ARBA00022857"/>
    </source>
</evidence>
<gene>
    <name evidence="5" type="primary">yueD</name>
    <name evidence="5" type="ORF">NCTC13337_00939</name>
</gene>
<dbReference type="OrthoDB" id="9794387at2"/>
<dbReference type="Proteomes" id="UP000254601">
    <property type="component" value="Unassembled WGS sequence"/>
</dbReference>
<dbReference type="Gene3D" id="3.40.50.720">
    <property type="entry name" value="NAD(P)-binding Rossmann-like Domain"/>
    <property type="match status" value="1"/>
</dbReference>
<dbReference type="PANTHER" id="PTHR44085">
    <property type="entry name" value="SEPIAPTERIN REDUCTASE"/>
    <property type="match status" value="1"/>
</dbReference>
<keyword evidence="6" id="KW-1185">Reference proteome</keyword>
<dbReference type="PANTHER" id="PTHR44085:SF2">
    <property type="entry name" value="SEPIAPTERIN REDUCTASE"/>
    <property type="match status" value="1"/>
</dbReference>
<organism evidence="5 6">
    <name type="scientific">Suttonella ornithocola</name>
    <dbReference type="NCBI Taxonomy" id="279832"/>
    <lineage>
        <taxon>Bacteria</taxon>
        <taxon>Pseudomonadati</taxon>
        <taxon>Pseudomonadota</taxon>
        <taxon>Gammaproteobacteria</taxon>
        <taxon>Cardiobacteriales</taxon>
        <taxon>Cardiobacteriaceae</taxon>
        <taxon>Suttonella</taxon>
    </lineage>
</organism>
<dbReference type="GO" id="GO:0006729">
    <property type="term" value="P:tetrahydrobiopterin biosynthetic process"/>
    <property type="evidence" value="ECO:0007669"/>
    <property type="project" value="TreeGrafter"/>
</dbReference>
<evidence type="ECO:0000256" key="1">
    <source>
        <dbReference type="ARBA" id="ARBA00004496"/>
    </source>
</evidence>
<dbReference type="InterPro" id="IPR036291">
    <property type="entry name" value="NAD(P)-bd_dom_sf"/>
</dbReference>
<dbReference type="InterPro" id="IPR051721">
    <property type="entry name" value="Biopterin_syn/organic_redct"/>
</dbReference>
<name>A0A380MQC4_9GAMM</name>
<sequence>MSEKVIITGHSSGLGLALAVCWLECEANVHGLSRRANHVLQVAYPNLFSETMIDLADFSQLQSLLLGEEYQTFCQGAERLWLFNCAGVQSPAHELGDQEAKLIDKAVRLNVSAPFILSDALVKYAREQGRLPVNIVHISSGAAHKAYPGWSIYGATKAALDQHARCGAAEQQSNVKIVSLAPGVIDTPMQAEIRQNLYFPNRKRFLQLHESGELQSAEETAVKILSYCLSQNFGSQPVVDIRNLNSF</sequence>
<protein>
    <submittedName>
        <fullName evidence="5">Benzil reductase</fullName>
        <ecNumber evidence="5">1.1.1.-</ecNumber>
    </submittedName>
</protein>
<dbReference type="InterPro" id="IPR002347">
    <property type="entry name" value="SDR_fam"/>
</dbReference>
<proteinExistence type="predicted"/>
<dbReference type="GO" id="GO:0004757">
    <property type="term" value="F:sepiapterin reductase (NADP+) activity"/>
    <property type="evidence" value="ECO:0007669"/>
    <property type="project" value="TreeGrafter"/>
</dbReference>
<keyword evidence="4 5" id="KW-0560">Oxidoreductase</keyword>
<keyword evidence="3" id="KW-0521">NADP</keyword>
<dbReference type="Pfam" id="PF00106">
    <property type="entry name" value="adh_short"/>
    <property type="match status" value="1"/>
</dbReference>
<dbReference type="GO" id="GO:0005737">
    <property type="term" value="C:cytoplasm"/>
    <property type="evidence" value="ECO:0007669"/>
    <property type="project" value="UniProtKB-SubCell"/>
</dbReference>
<dbReference type="RefSeq" id="WP_072576695.1">
    <property type="nucleotide sequence ID" value="NZ_LWHB01000092.1"/>
</dbReference>
<comment type="subcellular location">
    <subcellularLocation>
        <location evidence="1">Cytoplasm</location>
    </subcellularLocation>
</comment>
<reference evidence="5 6" key="1">
    <citation type="submission" date="2018-06" db="EMBL/GenBank/DDBJ databases">
        <authorList>
            <consortium name="Pathogen Informatics"/>
            <person name="Doyle S."/>
        </authorList>
    </citation>
    <scope>NUCLEOTIDE SEQUENCE [LARGE SCALE GENOMIC DNA]</scope>
    <source>
        <strain evidence="5 6">NCTC13337</strain>
    </source>
</reference>
<dbReference type="SUPFAM" id="SSF51735">
    <property type="entry name" value="NAD(P)-binding Rossmann-fold domains"/>
    <property type="match status" value="1"/>
</dbReference>
<evidence type="ECO:0000256" key="2">
    <source>
        <dbReference type="ARBA" id="ARBA00022490"/>
    </source>
</evidence>